<feature type="domain" description="Threonine/serine exporter-like N-terminal" evidence="8">
    <location>
        <begin position="46"/>
        <end position="214"/>
    </location>
</feature>
<dbReference type="KEGG" id="acij:JS278_01684"/>
<evidence type="ECO:0000256" key="4">
    <source>
        <dbReference type="ARBA" id="ARBA00022989"/>
    </source>
</evidence>
<feature type="transmembrane region" description="Helical" evidence="7">
    <location>
        <begin position="131"/>
        <end position="151"/>
    </location>
</feature>
<evidence type="ECO:0000313" key="10">
    <source>
        <dbReference type="Proteomes" id="UP000251995"/>
    </source>
</evidence>
<dbReference type="InterPro" id="IPR010619">
    <property type="entry name" value="ThrE-like_N"/>
</dbReference>
<accession>A0A344UU99</accession>
<feature type="transmembrane region" description="Helical" evidence="7">
    <location>
        <begin position="345"/>
        <end position="366"/>
    </location>
</feature>
<dbReference type="GO" id="GO:0005886">
    <property type="term" value="C:plasma membrane"/>
    <property type="evidence" value="ECO:0007669"/>
    <property type="project" value="UniProtKB-SubCell"/>
</dbReference>
<feature type="transmembrane region" description="Helical" evidence="7">
    <location>
        <begin position="232"/>
        <end position="251"/>
    </location>
</feature>
<dbReference type="EMBL" id="CP025198">
    <property type="protein sequence ID" value="AXE38847.1"/>
    <property type="molecule type" value="Genomic_DNA"/>
</dbReference>
<keyword evidence="5 7" id="KW-0472">Membrane</keyword>
<feature type="transmembrane region" description="Helical" evidence="7">
    <location>
        <begin position="312"/>
        <end position="333"/>
    </location>
</feature>
<evidence type="ECO:0000256" key="2">
    <source>
        <dbReference type="ARBA" id="ARBA00022475"/>
    </source>
</evidence>
<dbReference type="Pfam" id="PF06738">
    <property type="entry name" value="ThrE"/>
    <property type="match status" value="1"/>
</dbReference>
<feature type="transmembrane region" description="Helical" evidence="7">
    <location>
        <begin position="157"/>
        <end position="177"/>
    </location>
</feature>
<dbReference type="PANTHER" id="PTHR34390:SF1">
    <property type="entry name" value="SUCCINATE TRANSPORTER SUBUNIT YJJB-RELATED"/>
    <property type="match status" value="1"/>
</dbReference>
<comment type="similarity">
    <text evidence="6">Belongs to the ThrE exporter (TC 2.A.79) family.</text>
</comment>
<dbReference type="OrthoDB" id="5143397at2"/>
<evidence type="ECO:0000256" key="5">
    <source>
        <dbReference type="ARBA" id="ARBA00023136"/>
    </source>
</evidence>
<dbReference type="Proteomes" id="UP000251995">
    <property type="component" value="Chromosome"/>
</dbReference>
<name>A0A344UU99_9ACTN</name>
<dbReference type="AlphaFoldDB" id="A0A344UU99"/>
<comment type="subcellular location">
    <subcellularLocation>
        <location evidence="1">Cell membrane</location>
        <topology evidence="1">Multi-pass membrane protein</topology>
    </subcellularLocation>
</comment>
<evidence type="ECO:0000256" key="3">
    <source>
        <dbReference type="ARBA" id="ARBA00022692"/>
    </source>
</evidence>
<organism evidence="9 10">
    <name type="scientific">Acidipropionibacterium virtanenii</name>
    <dbReference type="NCBI Taxonomy" id="2057246"/>
    <lineage>
        <taxon>Bacteria</taxon>
        <taxon>Bacillati</taxon>
        <taxon>Actinomycetota</taxon>
        <taxon>Actinomycetes</taxon>
        <taxon>Propionibacteriales</taxon>
        <taxon>Propionibacteriaceae</taxon>
        <taxon>Acidipropionibacterium</taxon>
    </lineage>
</organism>
<keyword evidence="10" id="KW-1185">Reference proteome</keyword>
<feature type="transmembrane region" description="Helical" evidence="7">
    <location>
        <begin position="80"/>
        <end position="100"/>
    </location>
</feature>
<feature type="transmembrane region" description="Helical" evidence="7">
    <location>
        <begin position="198"/>
        <end position="220"/>
    </location>
</feature>
<proteinExistence type="inferred from homology"/>
<evidence type="ECO:0000256" key="6">
    <source>
        <dbReference type="ARBA" id="ARBA00034125"/>
    </source>
</evidence>
<dbReference type="RefSeq" id="WP_114044792.1">
    <property type="nucleotide sequence ID" value="NZ_CP025198.1"/>
</dbReference>
<dbReference type="PANTHER" id="PTHR34390">
    <property type="entry name" value="UPF0442 PROTEIN YJJB-RELATED"/>
    <property type="match status" value="1"/>
</dbReference>
<evidence type="ECO:0000256" key="7">
    <source>
        <dbReference type="SAM" id="Phobius"/>
    </source>
</evidence>
<feature type="transmembrane region" description="Helical" evidence="7">
    <location>
        <begin position="258"/>
        <end position="277"/>
    </location>
</feature>
<sequence length="375" mass="38736">MGFNSLGRIVLIDTTLGDGSTISTSGSARSLDLIDCSRSRRLVDCAHQLSQTVEDRPTDVGEVVDRARERIQQLRETGTPWWVVTAGTTMLAFCVCMQVGVEWRGWVSAALVQAASCLVGVVTGKWQMPKLFAITAQGCVAGALATALVQLGLVSPVAAAAAIAVAWLILVPLPQVIGAVSDAINADYLSANSRIASVAVAALGIVIAGAFTFMLGEVLGMEHPRLDTLPSLPWYLVIVFSALGAIANALANGGRWPLVGPAAGLGVITASVNLMLLDWAGLQTLWASSFSGVVLGAMAAFLASRTGYPRQVLALMGITGALMPGIPVFYGILQQMGGGQGGASFGSAAAISVGISTGVALGGYLMDLVRRRDPI</sequence>
<evidence type="ECO:0000256" key="1">
    <source>
        <dbReference type="ARBA" id="ARBA00004651"/>
    </source>
</evidence>
<feature type="transmembrane region" description="Helical" evidence="7">
    <location>
        <begin position="106"/>
        <end position="124"/>
    </location>
</feature>
<dbReference type="GO" id="GO:0015744">
    <property type="term" value="P:succinate transport"/>
    <property type="evidence" value="ECO:0007669"/>
    <property type="project" value="TreeGrafter"/>
</dbReference>
<keyword evidence="2" id="KW-1003">Cell membrane</keyword>
<reference evidence="9 10" key="1">
    <citation type="submission" date="2017-12" db="EMBL/GenBank/DDBJ databases">
        <title>The whole genome sequence of the Acidipropionibacterium virtanenii sp. nov. type strain JS278.</title>
        <authorList>
            <person name="Laine P."/>
            <person name="Deptula P."/>
            <person name="Varmanen P."/>
            <person name="Auvinen P."/>
        </authorList>
    </citation>
    <scope>NUCLEOTIDE SEQUENCE [LARGE SCALE GENOMIC DNA]</scope>
    <source>
        <strain evidence="9 10">JS278</strain>
    </source>
</reference>
<dbReference type="InterPro" id="IPR050539">
    <property type="entry name" value="ThrE_Dicarb/AminoAcid_Exp"/>
</dbReference>
<feature type="transmembrane region" description="Helical" evidence="7">
    <location>
        <begin position="283"/>
        <end position="303"/>
    </location>
</feature>
<evidence type="ECO:0000259" key="8">
    <source>
        <dbReference type="Pfam" id="PF06738"/>
    </source>
</evidence>
<protein>
    <recommendedName>
        <fullName evidence="8">Threonine/serine exporter-like N-terminal domain-containing protein</fullName>
    </recommendedName>
</protein>
<keyword evidence="4 7" id="KW-1133">Transmembrane helix</keyword>
<gene>
    <name evidence="9" type="ORF">JS278_01684</name>
</gene>
<keyword evidence="3 7" id="KW-0812">Transmembrane</keyword>
<dbReference type="GO" id="GO:0022857">
    <property type="term" value="F:transmembrane transporter activity"/>
    <property type="evidence" value="ECO:0007669"/>
    <property type="project" value="InterPro"/>
</dbReference>
<evidence type="ECO:0000313" key="9">
    <source>
        <dbReference type="EMBL" id="AXE38847.1"/>
    </source>
</evidence>